<dbReference type="RefSeq" id="XP_036703199.1">
    <property type="nucleotide sequence ID" value="XM_036847304.1"/>
</dbReference>
<feature type="compositionally biased region" description="Low complexity" evidence="1">
    <location>
        <begin position="124"/>
        <end position="155"/>
    </location>
</feature>
<dbReference type="AlphaFoldDB" id="A0A8B8X0W9"/>
<proteinExistence type="predicted"/>
<feature type="compositionally biased region" description="Pro residues" evidence="1">
    <location>
        <begin position="11"/>
        <end position="23"/>
    </location>
</feature>
<dbReference type="KEGG" id="bmus:118892553"/>
<evidence type="ECO:0000313" key="2">
    <source>
        <dbReference type="Proteomes" id="UP000694857"/>
    </source>
</evidence>
<dbReference type="Proteomes" id="UP000694857">
    <property type="component" value="Chromosome 3"/>
</dbReference>
<feature type="compositionally biased region" description="Basic and acidic residues" evidence="1">
    <location>
        <begin position="1"/>
        <end position="10"/>
    </location>
</feature>
<organism evidence="2 3">
    <name type="scientific">Balaenoptera musculus</name>
    <name type="common">Blue whale</name>
    <dbReference type="NCBI Taxonomy" id="9771"/>
    <lineage>
        <taxon>Eukaryota</taxon>
        <taxon>Metazoa</taxon>
        <taxon>Chordata</taxon>
        <taxon>Craniata</taxon>
        <taxon>Vertebrata</taxon>
        <taxon>Euteleostomi</taxon>
        <taxon>Mammalia</taxon>
        <taxon>Eutheria</taxon>
        <taxon>Laurasiatheria</taxon>
        <taxon>Artiodactyla</taxon>
        <taxon>Whippomorpha</taxon>
        <taxon>Cetacea</taxon>
        <taxon>Mysticeti</taxon>
        <taxon>Balaenopteridae</taxon>
        <taxon>Balaenoptera</taxon>
    </lineage>
</organism>
<protein>
    <submittedName>
        <fullName evidence="3">Collagen alpha-1(I) chain-like</fullName>
    </submittedName>
</protein>
<keyword evidence="2" id="KW-1185">Reference proteome</keyword>
<feature type="region of interest" description="Disordered" evidence="1">
    <location>
        <begin position="122"/>
        <end position="224"/>
    </location>
</feature>
<dbReference type="OrthoDB" id="10459518at2759"/>
<sequence>MSPSRGRDRAPPPPPPPPPPLLLLPPRRLLLLQTLLLRGAPRRALRHQRPARLLPSAAPSGLERGLRGGRRCAGGTGRCEKACSLPAGRPSGRLREAGCPAYSRGSMRGGAGSWGALSRRDAGLRGARGQRSGAGARGCSTNASRPLRLSARRLMSPPPRLSGRAHRHLPPLAAAGAFSTRGRRGGGGPGAGPGPSRHNEDAGPGGSPLGARPDGRSASLGAPRPHQRRPCLLACLPQPLHCLLLLLLAAPVWREALRLSATGPAAPKEQSQQLGWSW</sequence>
<reference evidence="3" key="1">
    <citation type="submission" date="2025-08" db="UniProtKB">
        <authorList>
            <consortium name="RefSeq"/>
        </authorList>
    </citation>
    <scope>IDENTIFICATION</scope>
    <source>
        <tissue evidence="3">Epidermis and Blubber</tissue>
    </source>
</reference>
<dbReference type="GeneID" id="118892553"/>
<evidence type="ECO:0000313" key="3">
    <source>
        <dbReference type="RefSeq" id="XP_036703199.1"/>
    </source>
</evidence>
<feature type="region of interest" description="Disordered" evidence="1">
    <location>
        <begin position="1"/>
        <end position="24"/>
    </location>
</feature>
<gene>
    <name evidence="3" type="primary">LOC118892553</name>
</gene>
<evidence type="ECO:0000256" key="1">
    <source>
        <dbReference type="SAM" id="MobiDB-lite"/>
    </source>
</evidence>
<name>A0A8B8X0W9_BALMU</name>
<accession>A0A8B8X0W9</accession>